<dbReference type="Proteomes" id="UP001295684">
    <property type="component" value="Unassembled WGS sequence"/>
</dbReference>
<evidence type="ECO:0000313" key="3">
    <source>
        <dbReference type="Proteomes" id="UP001295684"/>
    </source>
</evidence>
<reference evidence="2" key="1">
    <citation type="submission" date="2023-07" db="EMBL/GenBank/DDBJ databases">
        <authorList>
            <consortium name="AG Swart"/>
            <person name="Singh M."/>
            <person name="Singh A."/>
            <person name="Seah K."/>
            <person name="Emmerich C."/>
        </authorList>
    </citation>
    <scope>NUCLEOTIDE SEQUENCE</scope>
    <source>
        <strain evidence="2">DP1</strain>
    </source>
</reference>
<name>A0AAD1U6E7_EUPCR</name>
<gene>
    <name evidence="2" type="ORF">ECRASSUSDP1_LOCUS4597</name>
</gene>
<feature type="coiled-coil region" evidence="1">
    <location>
        <begin position="297"/>
        <end position="449"/>
    </location>
</feature>
<accession>A0AAD1U6E7</accession>
<keyword evidence="1" id="KW-0175">Coiled coil</keyword>
<dbReference type="AlphaFoldDB" id="A0AAD1U6E7"/>
<protein>
    <submittedName>
        <fullName evidence="2">Uncharacterized protein</fullName>
    </submittedName>
</protein>
<feature type="coiled-coil region" evidence="1">
    <location>
        <begin position="157"/>
        <end position="219"/>
    </location>
</feature>
<evidence type="ECO:0000313" key="2">
    <source>
        <dbReference type="EMBL" id="CAI2363267.1"/>
    </source>
</evidence>
<evidence type="ECO:0000256" key="1">
    <source>
        <dbReference type="SAM" id="Coils"/>
    </source>
</evidence>
<sequence length="520" mass="60319">MEKFSYVLKPIPREKSQKASRRKTRILFKETGVKQSSKNIPEESPLFSLGSKISSVKIDKIDLLVLLKDNISTLKEQILEQEDYKEMEVNLKFPKLTNNFINKYLKDEVSKMDLTQFSSAKEIQILDESLTKGFFWELKGINHNEAVPARKPLVPTEDMETQTLNENKQELEMLRKELISKESEIVTLSTKNDLYQSQILDLNKEIEGLKSELADSLSAMKVHESEIADLSRQISSFNSHKESTLSKERDQNKEIGLLKAKITNLDGEIACKKKIIDQKDEKISSLSSNYKKLEGFIDTVEKENEQNHQQMEELMAEVEKLREKERSFEKPKFTLQIEKLTQEINNLKIEQKEYQAKVRELEQEKEETLSQIHQDEFEDNLADEQFEGINKHLKDTDPETTMNLKLELKALQDENQILKDDCQAYSNEIDNLKKALHELKSEGDQISGEEYESFMKRTNENNEQMLLSKVSMLTSQLQSQKGKFQKELCEKAKTIKELSSIIDALSKRCKRLRRQVHGAG</sequence>
<organism evidence="2 3">
    <name type="scientific">Euplotes crassus</name>
    <dbReference type="NCBI Taxonomy" id="5936"/>
    <lineage>
        <taxon>Eukaryota</taxon>
        <taxon>Sar</taxon>
        <taxon>Alveolata</taxon>
        <taxon>Ciliophora</taxon>
        <taxon>Intramacronucleata</taxon>
        <taxon>Spirotrichea</taxon>
        <taxon>Hypotrichia</taxon>
        <taxon>Euplotida</taxon>
        <taxon>Euplotidae</taxon>
        <taxon>Moneuplotes</taxon>
    </lineage>
</organism>
<keyword evidence="3" id="KW-1185">Reference proteome</keyword>
<proteinExistence type="predicted"/>
<dbReference type="EMBL" id="CAMPGE010004421">
    <property type="protein sequence ID" value="CAI2363267.1"/>
    <property type="molecule type" value="Genomic_DNA"/>
</dbReference>
<comment type="caution">
    <text evidence="2">The sequence shown here is derived from an EMBL/GenBank/DDBJ whole genome shotgun (WGS) entry which is preliminary data.</text>
</comment>